<gene>
    <name evidence="1" type="ORF">D4A39_08525</name>
</gene>
<protein>
    <submittedName>
        <fullName evidence="1">Uncharacterized protein</fullName>
    </submittedName>
</protein>
<name>A0A418XZP5_9GAMM</name>
<dbReference type="AlphaFoldDB" id="A0A418XZP5"/>
<reference evidence="1 2" key="1">
    <citation type="submission" date="2018-09" db="EMBL/GenBank/DDBJ databases">
        <title>Alcanivorax profundi sp. nov., isolated from 1000 m-depth seawater of the Mariana Trench.</title>
        <authorList>
            <person name="Liu J."/>
        </authorList>
    </citation>
    <scope>NUCLEOTIDE SEQUENCE [LARGE SCALE GENOMIC DNA]</scope>
    <source>
        <strain evidence="1 2">MTEO17</strain>
    </source>
</reference>
<evidence type="ECO:0000313" key="2">
    <source>
        <dbReference type="Proteomes" id="UP000283734"/>
    </source>
</evidence>
<dbReference type="EMBL" id="QYYA01000002">
    <property type="protein sequence ID" value="RJG18502.1"/>
    <property type="molecule type" value="Genomic_DNA"/>
</dbReference>
<keyword evidence="2" id="KW-1185">Reference proteome</keyword>
<sequence>MEFVDKERNWLVMKEFYGYLNLVDIRLEGVKLPSSSTAHSSYYDPDRFKREDGTCMIAGCDPRGLAAIEMTYTSAKGTGEYGDMLTFLNVGRMAVEVNDPGATYSDASNPHTPDDIADFGFMQEQNQGVANAFRISDSAGPNANMQVRFDGRALIYGF</sequence>
<accession>A0A418XZP5</accession>
<dbReference type="Proteomes" id="UP000283734">
    <property type="component" value="Unassembled WGS sequence"/>
</dbReference>
<comment type="caution">
    <text evidence="1">The sequence shown here is derived from an EMBL/GenBank/DDBJ whole genome shotgun (WGS) entry which is preliminary data.</text>
</comment>
<evidence type="ECO:0000313" key="1">
    <source>
        <dbReference type="EMBL" id="RJG18502.1"/>
    </source>
</evidence>
<proteinExistence type="predicted"/>
<organism evidence="1 2">
    <name type="scientific">Alcanivorax profundi</name>
    <dbReference type="NCBI Taxonomy" id="2338368"/>
    <lineage>
        <taxon>Bacteria</taxon>
        <taxon>Pseudomonadati</taxon>
        <taxon>Pseudomonadota</taxon>
        <taxon>Gammaproteobacteria</taxon>
        <taxon>Oceanospirillales</taxon>
        <taxon>Alcanivoracaceae</taxon>
        <taxon>Alcanivorax</taxon>
    </lineage>
</organism>